<name>A0AB34JLR2_PRYPA</name>
<evidence type="ECO:0000313" key="2">
    <source>
        <dbReference type="Proteomes" id="UP001515480"/>
    </source>
</evidence>
<protein>
    <recommendedName>
        <fullName evidence="3">FHA domain-containing protein</fullName>
    </recommendedName>
</protein>
<dbReference type="Proteomes" id="UP001515480">
    <property type="component" value="Unassembled WGS sequence"/>
</dbReference>
<dbReference type="EMBL" id="JBGBPQ010000007">
    <property type="protein sequence ID" value="KAL1521860.1"/>
    <property type="molecule type" value="Genomic_DNA"/>
</dbReference>
<evidence type="ECO:0000313" key="1">
    <source>
        <dbReference type="EMBL" id="KAL1521860.1"/>
    </source>
</evidence>
<evidence type="ECO:0008006" key="3">
    <source>
        <dbReference type="Google" id="ProtNLM"/>
    </source>
</evidence>
<gene>
    <name evidence="1" type="ORF">AB1Y20_021511</name>
</gene>
<organism evidence="1 2">
    <name type="scientific">Prymnesium parvum</name>
    <name type="common">Toxic golden alga</name>
    <dbReference type="NCBI Taxonomy" id="97485"/>
    <lineage>
        <taxon>Eukaryota</taxon>
        <taxon>Haptista</taxon>
        <taxon>Haptophyta</taxon>
        <taxon>Prymnesiophyceae</taxon>
        <taxon>Prymnesiales</taxon>
        <taxon>Prymnesiaceae</taxon>
        <taxon>Prymnesium</taxon>
    </lineage>
</organism>
<accession>A0AB34JLR2</accession>
<reference evidence="1 2" key="1">
    <citation type="journal article" date="2024" name="Science">
        <title>Giant polyketide synthase enzymes in the biosynthesis of giant marine polyether toxins.</title>
        <authorList>
            <person name="Fallon T.R."/>
            <person name="Shende V.V."/>
            <person name="Wierzbicki I.H."/>
            <person name="Pendleton A.L."/>
            <person name="Watervoot N.F."/>
            <person name="Auber R.P."/>
            <person name="Gonzalez D.J."/>
            <person name="Wisecaver J.H."/>
            <person name="Moore B.S."/>
        </authorList>
    </citation>
    <scope>NUCLEOTIDE SEQUENCE [LARGE SCALE GENOMIC DNA]</scope>
    <source>
        <strain evidence="1 2">12B1</strain>
    </source>
</reference>
<dbReference type="AlphaFoldDB" id="A0AB34JLR2"/>
<keyword evidence="2" id="KW-1185">Reference proteome</keyword>
<sequence length="250" mass="26116">MQYSALPATASRASHAPPLHVHYTLFLGELATSQAGEDGSFIVHRPPGATVSATHARLLGHVSPSASAAEGWLLLDDGTAALPLRMPSGSAPIPEHALLEAVGELAPGGPSGHAAGVHLRVEHFYLHRDAAYSRRRWRAMREQRAAEGAEPCAPPRHQPPCLAAPPAALPPATPPGCSSACSLREVILGVLARAADGALLSDLQAAAAAHLQAMGGGQGNEGAAALERELEVLEEEFVVYRNEGQRYCQL</sequence>
<proteinExistence type="predicted"/>
<comment type="caution">
    <text evidence="1">The sequence shown here is derived from an EMBL/GenBank/DDBJ whole genome shotgun (WGS) entry which is preliminary data.</text>
</comment>